<sequence length="84" mass="9833">MMETVLKIKVDEFLAHKIKDIVKIGTFRSEEDFLKGAVREKVGRWEILKLNTRMDKFAERIAKKRPESVAEAVLKAREEEDETL</sequence>
<evidence type="ECO:0000313" key="2">
    <source>
        <dbReference type="Proteomes" id="UP000606580"/>
    </source>
</evidence>
<dbReference type="EMBL" id="WNEG01000093">
    <property type="protein sequence ID" value="NMG83624.1"/>
    <property type="molecule type" value="Genomic_DNA"/>
</dbReference>
<gene>
    <name evidence="1" type="ORF">GIS02_05395</name>
</gene>
<dbReference type="Proteomes" id="UP000606580">
    <property type="component" value="Unassembled WGS sequence"/>
</dbReference>
<organism evidence="1 2">
    <name type="scientific">Candidatus Ethanoperedens thermophilum</name>
    <dbReference type="NCBI Taxonomy" id="2766897"/>
    <lineage>
        <taxon>Archaea</taxon>
        <taxon>Methanobacteriati</taxon>
        <taxon>Methanobacteriota</taxon>
        <taxon>Stenosarchaea group</taxon>
        <taxon>Methanomicrobia</taxon>
        <taxon>Methanosarcinales</taxon>
        <taxon>Methanosarcinales incertae sedis</taxon>
        <taxon>GOM Arc I cluster</taxon>
        <taxon>Candidatus Ethanoperedens</taxon>
    </lineage>
</organism>
<accession>A0A848DB92</accession>
<protein>
    <submittedName>
        <fullName evidence="1">Uncharacterized protein</fullName>
    </submittedName>
</protein>
<name>A0A848DB92_9EURY</name>
<evidence type="ECO:0000313" key="1">
    <source>
        <dbReference type="EMBL" id="NMG83624.1"/>
    </source>
</evidence>
<comment type="caution">
    <text evidence="1">The sequence shown here is derived from an EMBL/GenBank/DDBJ whole genome shotgun (WGS) entry which is preliminary data.</text>
</comment>
<dbReference type="AlphaFoldDB" id="A0A848DB92"/>
<reference evidence="1" key="1">
    <citation type="journal article" date="2020" name="MBio">
        <title>'Candidatus Ethanoperedens,' a Thermophilic Genus of Archaea Mediating the Anaerobic Oxidation of Ethane.</title>
        <authorList>
            <person name="Hahn C.J."/>
            <person name="Laso-Perez R."/>
            <person name="Vulcano F."/>
            <person name="Vaziourakis K.M."/>
            <person name="Stokke R."/>
            <person name="Steen I.H."/>
            <person name="Teske A."/>
            <person name="Boetius A."/>
            <person name="Liebeke M."/>
            <person name="Amann R."/>
            <person name="Knittel K."/>
            <person name="Wegener G."/>
        </authorList>
    </citation>
    <scope>NUCLEOTIDE SEQUENCE</scope>
    <source>
        <strain evidence="1">GoM-Arc1-LC-WB58</strain>
    </source>
</reference>
<proteinExistence type="predicted"/>